<dbReference type="KEGG" id="rid:RIdsm_02224"/>
<feature type="domain" description="CusB-like beta-barrel" evidence="4">
    <location>
        <begin position="297"/>
        <end position="366"/>
    </location>
</feature>
<keyword evidence="7" id="KW-1185">Reference proteome</keyword>
<proteinExistence type="inferred from homology"/>
<sequence length="446" mass="46686">MRLFPILAAILVIAAIYAFVFERDRVLALLPQPDATEEAVADEAPAPAEDKGAGDDPAAGEPAVSVVAVHSKARPIDRAVVVRGQTEADRQVELRAETTGQVVSEPLRKGSFVDEGEVLCELDPGTRESVLAEAQARLAEAQARVPEAQAKKPEAEARVEEADARLTEAESRLAEAEINANAASRLSEDGYASQTRVAATEAAVRGAEAGIVSARAGLRAAESGLDTVAANVEAAKAGVQSAQAAVASAKREIERLTISAPFSGLLESDSAERGSLLQPGSLCATVIRLDPMMLVGYVPETAVSRVEMGATARAELASGETVEGEVVFISRAADETTRTFRVDIQVPNPELSLRDGQTAEIEIAAEGTNAHLLPTSAMTLNDEGTLGVRTVGEDKLVSFVPVSLLRDTPNGAWLAGLPAEADVIVIGQEYVTDGVEVAPVFREVGQ</sequence>
<dbReference type="OrthoDB" id="9806939at2"/>
<comment type="similarity">
    <text evidence="1">Belongs to the membrane fusion protein (MFP) (TC 8.A.1) family.</text>
</comment>
<dbReference type="Proteomes" id="UP000325785">
    <property type="component" value="Chromosome"/>
</dbReference>
<dbReference type="PANTHER" id="PTHR30469:SF29">
    <property type="entry name" value="BLR2860 PROTEIN"/>
    <property type="match status" value="1"/>
</dbReference>
<dbReference type="PATRIC" id="fig|540747.5.peg.2052"/>
<dbReference type="GO" id="GO:1990281">
    <property type="term" value="C:efflux pump complex"/>
    <property type="evidence" value="ECO:0007669"/>
    <property type="project" value="TreeGrafter"/>
</dbReference>
<dbReference type="EMBL" id="LAXI01000018">
    <property type="protein sequence ID" value="KRS15856.1"/>
    <property type="molecule type" value="Genomic_DNA"/>
</dbReference>
<dbReference type="Gene3D" id="2.40.420.20">
    <property type="match status" value="1"/>
</dbReference>
<keyword evidence="2" id="KW-0175">Coiled coil</keyword>
<evidence type="ECO:0000259" key="4">
    <source>
        <dbReference type="Pfam" id="PF25954"/>
    </source>
</evidence>
<feature type="region of interest" description="Disordered" evidence="3">
    <location>
        <begin position="38"/>
        <end position="60"/>
    </location>
</feature>
<dbReference type="GO" id="GO:0015562">
    <property type="term" value="F:efflux transmembrane transporter activity"/>
    <property type="evidence" value="ECO:0007669"/>
    <property type="project" value="TreeGrafter"/>
</dbReference>
<reference evidence="6 8" key="2">
    <citation type="submission" date="2018-08" db="EMBL/GenBank/DDBJ databases">
        <title>Genetic Globetrotter - A new plasmid hitch-hiking vast phylogenetic and geographic distances.</title>
        <authorList>
            <person name="Vollmers J."/>
            <person name="Petersen J."/>
        </authorList>
    </citation>
    <scope>NUCLEOTIDE SEQUENCE [LARGE SCALE GENOMIC DNA]</scope>
    <source>
        <strain evidence="6 8">DSM 26383</strain>
    </source>
</reference>
<evidence type="ECO:0000313" key="7">
    <source>
        <dbReference type="Proteomes" id="UP000051401"/>
    </source>
</evidence>
<reference evidence="5 7" key="1">
    <citation type="submission" date="2015-04" db="EMBL/GenBank/DDBJ databases">
        <title>The draft genome sequence of Roseovarius indicus B108T.</title>
        <authorList>
            <person name="Li G."/>
            <person name="Lai Q."/>
            <person name="Shao Z."/>
            <person name="Yan P."/>
        </authorList>
    </citation>
    <scope>NUCLEOTIDE SEQUENCE [LARGE SCALE GENOMIC DNA]</scope>
    <source>
        <strain evidence="5 7">B108</strain>
    </source>
</reference>
<organism evidence="5 7">
    <name type="scientific">Roseovarius indicus</name>
    <dbReference type="NCBI Taxonomy" id="540747"/>
    <lineage>
        <taxon>Bacteria</taxon>
        <taxon>Pseudomonadati</taxon>
        <taxon>Pseudomonadota</taxon>
        <taxon>Alphaproteobacteria</taxon>
        <taxon>Rhodobacterales</taxon>
        <taxon>Roseobacteraceae</taxon>
        <taxon>Roseovarius</taxon>
    </lineage>
</organism>
<evidence type="ECO:0000313" key="8">
    <source>
        <dbReference type="Proteomes" id="UP000325785"/>
    </source>
</evidence>
<dbReference type="EMBL" id="CP031598">
    <property type="protein sequence ID" value="QEW26425.1"/>
    <property type="molecule type" value="Genomic_DNA"/>
</dbReference>
<evidence type="ECO:0000313" key="6">
    <source>
        <dbReference type="EMBL" id="QEW26425.1"/>
    </source>
</evidence>
<dbReference type="AlphaFoldDB" id="A0A0T5P470"/>
<dbReference type="STRING" id="540747.SAMN04488031_11459"/>
<accession>A0A0T5P470</accession>
<feature type="coiled-coil region" evidence="2">
    <location>
        <begin position="131"/>
        <end position="186"/>
    </location>
</feature>
<evidence type="ECO:0000256" key="1">
    <source>
        <dbReference type="ARBA" id="ARBA00009477"/>
    </source>
</evidence>
<dbReference type="Pfam" id="PF25954">
    <property type="entry name" value="Beta-barrel_RND_2"/>
    <property type="match status" value="1"/>
</dbReference>
<dbReference type="InterPro" id="IPR058792">
    <property type="entry name" value="Beta-barrel_RND_2"/>
</dbReference>
<name>A0A0T5P470_9RHOB</name>
<evidence type="ECO:0000256" key="2">
    <source>
        <dbReference type="SAM" id="Coils"/>
    </source>
</evidence>
<evidence type="ECO:0000313" key="5">
    <source>
        <dbReference type="EMBL" id="KRS15856.1"/>
    </source>
</evidence>
<dbReference type="SUPFAM" id="SSF111369">
    <property type="entry name" value="HlyD-like secretion proteins"/>
    <property type="match status" value="2"/>
</dbReference>
<dbReference type="PANTHER" id="PTHR30469">
    <property type="entry name" value="MULTIDRUG RESISTANCE PROTEIN MDTA"/>
    <property type="match status" value="1"/>
</dbReference>
<dbReference type="InterPro" id="IPR006143">
    <property type="entry name" value="RND_pump_MFP"/>
</dbReference>
<protein>
    <submittedName>
        <fullName evidence="5">Hemolysin D</fullName>
    </submittedName>
    <submittedName>
        <fullName evidence="6">Multidrug transporter MdtA</fullName>
    </submittedName>
</protein>
<evidence type="ECO:0000256" key="3">
    <source>
        <dbReference type="SAM" id="MobiDB-lite"/>
    </source>
</evidence>
<dbReference type="Gene3D" id="2.40.50.100">
    <property type="match status" value="2"/>
</dbReference>
<dbReference type="RefSeq" id="WP_057819381.1">
    <property type="nucleotide sequence ID" value="NZ_CP031598.1"/>
</dbReference>
<dbReference type="Gene3D" id="2.40.30.170">
    <property type="match status" value="1"/>
</dbReference>
<dbReference type="NCBIfam" id="TIGR01730">
    <property type="entry name" value="RND_mfp"/>
    <property type="match status" value="1"/>
</dbReference>
<dbReference type="Proteomes" id="UP000051401">
    <property type="component" value="Unassembled WGS sequence"/>
</dbReference>
<gene>
    <name evidence="6" type="primary">mdtA_2</name>
    <name evidence="6" type="ORF">RIdsm_02224</name>
    <name evidence="5" type="ORF">XM52_21420</name>
</gene>
<dbReference type="Gene3D" id="1.10.287.470">
    <property type="entry name" value="Helix hairpin bin"/>
    <property type="match status" value="2"/>
</dbReference>
<feature type="coiled-coil region" evidence="2">
    <location>
        <begin position="232"/>
        <end position="259"/>
    </location>
</feature>